<accession>A0A448ZYQ0</accession>
<dbReference type="PROSITE" id="PS51257">
    <property type="entry name" value="PROKAR_LIPOPROTEIN"/>
    <property type="match status" value="1"/>
</dbReference>
<evidence type="ECO:0000259" key="2">
    <source>
        <dbReference type="Pfam" id="PF04200"/>
    </source>
</evidence>
<keyword evidence="1" id="KW-0732">Signal</keyword>
<feature type="domain" description="Lipoprotein-associated type-17" evidence="2">
    <location>
        <begin position="550"/>
        <end position="617"/>
    </location>
</feature>
<dbReference type="InterPro" id="IPR007326">
    <property type="entry name" value="Lipoprotein-assoc_dom"/>
</dbReference>
<sequence length="760" mass="87705">MKKSKRLIFSFIPFSSIVAIPLIASSCNDTTSKDEQKNIDEVANKLIVDYENKEQTLIKNIKQEQVKFSNFDDTKYEPIIKKAEVIGDSYQVTYLLKSKINNLISKEVVKTISGFKKEENPTPPQPKPDLQKELNDLAESLKAKYEDDVNKTDANEVDLNKISLVKKDNSVLESDYQIKDKKFVNENATNDEIYNGVREFTFKLVKNELESVEIKTSILVHKSAKALQELRESLKSKWKINNSYTSKETLEKLANDSTLYLDYKTGGIYDKEYADKTKRLLFKATSWTESEFDALVSDGNLANYKNDRNKVTLKKNGDKYSFTFNIGLPVQKNKPETWRIDYRTTQTNEMQFSLPTIEKINEIGNTLISTFNYENKSDVELKDIIDANIKYGQVPANYKVKLLEVKKDFANNKVIVKYNVAYIDEDNFETPSKEFIAEINGFKQDALDKEFENLAIDYNNKDSILASNATDLNEIKLTKNNVPYTPGADIELTKEIISHNDNLGTIDVKITIKKNEKSLSQTFTITGFKQKAFNLEELVNRLKIELDSRVNKSTYKASMVKEEDITITDPENQLQTLNDATIVKTLTVFENEGKLKVKITVKYNEKEFSKEAEFDGFLLPDEVIRQALRDAGNDLFEKLDQSQIDKLESLWNELSSGQKNKGIYLKDTTFVYGKNSSHQKGTLQFRFKNEKFNQNQQYRDVLFRSIVNHEYGNSSKNRAKALYIKKNKDGKFYVEYRIFDSKKDGTDAKKYPTVYKWEMQ</sequence>
<dbReference type="AlphaFoldDB" id="A0A448ZYQ0"/>
<feature type="signal peptide" evidence="1">
    <location>
        <begin position="1"/>
        <end position="24"/>
    </location>
</feature>
<geneLocation type="plasmid" evidence="3">
    <name>2</name>
</geneLocation>
<feature type="chain" id="PRO_5019504502" evidence="1">
    <location>
        <begin position="25"/>
        <end position="760"/>
    </location>
</feature>
<proteinExistence type="predicted"/>
<protein>
    <submittedName>
        <fullName evidence="3">MAA2-related membrane protein</fullName>
    </submittedName>
</protein>
<reference evidence="3" key="1">
    <citation type="submission" date="2019-01" db="EMBL/GenBank/DDBJ databases">
        <authorList>
            <consortium name="Pathogen Informatics"/>
        </authorList>
    </citation>
    <scope>NUCLEOTIDE SEQUENCE [LARGE SCALE GENOMIC DNA]</scope>
    <source>
        <strain evidence="3">NCTC10113</strain>
    </source>
</reference>
<dbReference type="EMBL" id="LR214939">
    <property type="protein sequence ID" value="VEU56296.1"/>
    <property type="molecule type" value="Genomic_DNA"/>
</dbReference>
<organism evidence="3">
    <name type="scientific">Metamycoplasma salivarium</name>
    <name type="common">Mycoplasma salivarium</name>
    <dbReference type="NCBI Taxonomy" id="2124"/>
    <lineage>
        <taxon>Bacteria</taxon>
        <taxon>Bacillati</taxon>
        <taxon>Mycoplasmatota</taxon>
        <taxon>Mycoplasmoidales</taxon>
        <taxon>Metamycoplasmataceae</taxon>
        <taxon>Metamycoplasma</taxon>
    </lineage>
</organism>
<dbReference type="RefSeq" id="WP_024544114.1">
    <property type="nucleotide sequence ID" value="NZ_LR214938.2"/>
</dbReference>
<feature type="domain" description="Lipoprotein-associated type-17" evidence="2">
    <location>
        <begin position="448"/>
        <end position="529"/>
    </location>
</feature>
<dbReference type="Pfam" id="PF04200">
    <property type="entry name" value="Lipoprotein_17"/>
    <property type="match status" value="2"/>
</dbReference>
<gene>
    <name evidence="3" type="ORF">NCTC10113_01199</name>
</gene>
<evidence type="ECO:0000256" key="1">
    <source>
        <dbReference type="SAM" id="SignalP"/>
    </source>
</evidence>
<keyword evidence="3" id="KW-0614">Plasmid</keyword>
<evidence type="ECO:0000313" key="3">
    <source>
        <dbReference type="EMBL" id="VEU56296.1"/>
    </source>
</evidence>
<name>A0A448ZYQ0_METSV</name>